<dbReference type="NCBIfam" id="TIGR01613">
    <property type="entry name" value="primase_Cterm"/>
    <property type="match status" value="1"/>
</dbReference>
<name>A0A644XR99_9ZZZZ</name>
<feature type="domain" description="SF3 helicase" evidence="3">
    <location>
        <begin position="285"/>
        <end position="443"/>
    </location>
</feature>
<evidence type="ECO:0000256" key="1">
    <source>
        <dbReference type="ARBA" id="ARBA00022741"/>
    </source>
</evidence>
<dbReference type="Pfam" id="PF19263">
    <property type="entry name" value="DUF5906"/>
    <property type="match status" value="1"/>
</dbReference>
<keyword evidence="2" id="KW-0067">ATP-binding</keyword>
<dbReference type="InterPro" id="IPR006500">
    <property type="entry name" value="Helicase_put_C_phage/plasmid"/>
</dbReference>
<evidence type="ECO:0000259" key="3">
    <source>
        <dbReference type="PROSITE" id="PS51206"/>
    </source>
</evidence>
<keyword evidence="1" id="KW-0547">Nucleotide-binding</keyword>
<dbReference type="InterPro" id="IPR027417">
    <property type="entry name" value="P-loop_NTPase"/>
</dbReference>
<dbReference type="Gene3D" id="3.40.50.300">
    <property type="entry name" value="P-loop containing nucleotide triphosphate hydrolases"/>
    <property type="match status" value="1"/>
</dbReference>
<proteinExistence type="predicted"/>
<sequence>MPLSSMFAALSVSKGSDVMILNLEDILSPHTNQDDTPFGWKEQPMKGPPLEEPLCIKDSLQPQFSFHSPPLSATVADADSEDDLPSLGQLFKGEIGACPISPIKEAPPPQANLLEQIQQFVQPPPQLSPESRASLQSASNTKMFLELIRLLCQSGTFAVIDNQLCEYSGIFWRRLTPKEAMIAIRQWMSQHLDNGILLSIRQLRELLDMLTTDPELIWDPRDFQSRKLLVNCNDGVYDVMTGEILPSSPAYGFFSFVNVSVHDVGTGSHKFFDLFTRSAFNGSQEQVCLALELLGILISNVNLKKFFVFYGPSHTGKSQFGVFLQKLVGEQFAVSLTSIDDLGGTWTTGSMMEKRLCTCLDIPDQFLSQRVVSIVKQLAGDDPIRGERKYKDAVTFFPETVLVFATNHPLKVPNVTEQQAFLNRMVVLPFDNPIPEDKQIPQLFEHLLDEIPYIVGQAIQAVKNLADRNFVLTEVLPATNAVYCLQEAARNEDAFAVARFIRECCTFSESDEEATNDLYLDFIGFCHTQNLHACSKIDLPRKILELFPALTSSKRVHGEDRRGIHGIALKRNVKEYNDTLLPSKGV</sequence>
<dbReference type="PROSITE" id="PS51206">
    <property type="entry name" value="SF3_HELICASE_1"/>
    <property type="match status" value="1"/>
</dbReference>
<reference evidence="4" key="1">
    <citation type="submission" date="2019-08" db="EMBL/GenBank/DDBJ databases">
        <authorList>
            <person name="Kucharzyk K."/>
            <person name="Murdoch R.W."/>
            <person name="Higgins S."/>
            <person name="Loffler F."/>
        </authorList>
    </citation>
    <scope>NUCLEOTIDE SEQUENCE</scope>
</reference>
<comment type="caution">
    <text evidence="4">The sequence shown here is derived from an EMBL/GenBank/DDBJ whole genome shotgun (WGS) entry which is preliminary data.</text>
</comment>
<protein>
    <recommendedName>
        <fullName evidence="3">SF3 helicase domain-containing protein</fullName>
    </recommendedName>
</protein>
<evidence type="ECO:0000313" key="4">
    <source>
        <dbReference type="EMBL" id="MPM18762.1"/>
    </source>
</evidence>
<dbReference type="GO" id="GO:0005524">
    <property type="term" value="F:ATP binding"/>
    <property type="evidence" value="ECO:0007669"/>
    <property type="project" value="UniProtKB-KW"/>
</dbReference>
<dbReference type="EMBL" id="VSSQ01003044">
    <property type="protein sequence ID" value="MPM18762.1"/>
    <property type="molecule type" value="Genomic_DNA"/>
</dbReference>
<accession>A0A644XR99</accession>
<dbReference type="AlphaFoldDB" id="A0A644XR99"/>
<gene>
    <name evidence="4" type="ORF">SDC9_65177</name>
</gene>
<organism evidence="4">
    <name type="scientific">bioreactor metagenome</name>
    <dbReference type="NCBI Taxonomy" id="1076179"/>
    <lineage>
        <taxon>unclassified sequences</taxon>
        <taxon>metagenomes</taxon>
        <taxon>ecological metagenomes</taxon>
    </lineage>
</organism>
<dbReference type="SUPFAM" id="SSF52540">
    <property type="entry name" value="P-loop containing nucleoside triphosphate hydrolases"/>
    <property type="match status" value="1"/>
</dbReference>
<dbReference type="InterPro" id="IPR045455">
    <property type="entry name" value="NrS-1_pol-like_helicase"/>
</dbReference>
<dbReference type="InterPro" id="IPR014015">
    <property type="entry name" value="Helicase_SF3_DNA-vir"/>
</dbReference>
<evidence type="ECO:0000256" key="2">
    <source>
        <dbReference type="ARBA" id="ARBA00022840"/>
    </source>
</evidence>